<dbReference type="PANTHER" id="PTHR11717">
    <property type="entry name" value="LOW MOLECULAR WEIGHT PROTEIN TYROSINE PHOSPHATASE"/>
    <property type="match status" value="1"/>
</dbReference>
<dbReference type="InterPro" id="IPR050438">
    <property type="entry name" value="LMW_PTPase"/>
</dbReference>
<keyword evidence="9" id="KW-1185">Reference proteome</keyword>
<feature type="active site" description="Proton donor" evidence="6">
    <location>
        <position position="124"/>
    </location>
</feature>
<evidence type="ECO:0000313" key="9">
    <source>
        <dbReference type="Proteomes" id="UP000091820"/>
    </source>
</evidence>
<dbReference type="InterPro" id="IPR023485">
    <property type="entry name" value="Ptyr_pPase"/>
</dbReference>
<comment type="subcellular location">
    <subcellularLocation>
        <location evidence="1">Cytoplasm</location>
    </subcellularLocation>
</comment>
<dbReference type="CDD" id="cd16343">
    <property type="entry name" value="LMWPTP"/>
    <property type="match status" value="1"/>
</dbReference>
<keyword evidence="5" id="KW-0904">Protein phosphatase</keyword>
<keyword evidence="3" id="KW-0963">Cytoplasm</keyword>
<reference evidence="9" key="1">
    <citation type="submission" date="2014-03" db="EMBL/GenBank/DDBJ databases">
        <authorList>
            <person name="Aksoy S."/>
            <person name="Warren W."/>
            <person name="Wilson R.K."/>
        </authorList>
    </citation>
    <scope>NUCLEOTIDE SEQUENCE [LARGE SCALE GENOMIC DNA]</scope>
    <source>
        <strain evidence="9">IAEA</strain>
    </source>
</reference>
<evidence type="ECO:0000256" key="6">
    <source>
        <dbReference type="PIRSR" id="PIRSR617867-1"/>
    </source>
</evidence>
<feature type="active site" description="Nucleophile" evidence="6">
    <location>
        <position position="13"/>
    </location>
</feature>
<dbReference type="PRINTS" id="PR00719">
    <property type="entry name" value="LMWPTPASE"/>
</dbReference>
<comment type="similarity">
    <text evidence="2">Belongs to the low molecular weight phosphotyrosine protein phosphatase family.</text>
</comment>
<dbReference type="SMART" id="SM00226">
    <property type="entry name" value="LMWPc"/>
    <property type="match status" value="1"/>
</dbReference>
<dbReference type="GO" id="GO:0005737">
    <property type="term" value="C:cytoplasm"/>
    <property type="evidence" value="ECO:0007669"/>
    <property type="project" value="UniProtKB-SubCell"/>
</dbReference>
<evidence type="ECO:0000256" key="2">
    <source>
        <dbReference type="ARBA" id="ARBA00011063"/>
    </source>
</evidence>
<sequence>MNILFVCLGNTCRSPMAEAIMRDLCDELELGWLIDSAGLRSWNVGRRPDDRCLKVLEENGLSTKHYGRMVNLDDFRTFDYIVCMDETNASELQAMSEMVGRKCKARIEQLATYLHNDGEDMIKDPFFVSTAKKTRGLNGFRCAFNQISRCCRTFIKQVQHREIHGFSMPLVQN</sequence>
<keyword evidence="4" id="KW-0378">Hydrolase</keyword>
<dbReference type="STRING" id="37001.A0A1A9WDL4"/>
<evidence type="ECO:0000313" key="8">
    <source>
        <dbReference type="EnsemblMetazoa" id="GBRI015722-PA"/>
    </source>
</evidence>
<dbReference type="GO" id="GO:0004725">
    <property type="term" value="F:protein tyrosine phosphatase activity"/>
    <property type="evidence" value="ECO:0007669"/>
    <property type="project" value="InterPro"/>
</dbReference>
<proteinExistence type="inferred from homology"/>
<evidence type="ECO:0000256" key="3">
    <source>
        <dbReference type="ARBA" id="ARBA00022490"/>
    </source>
</evidence>
<dbReference type="SUPFAM" id="SSF52788">
    <property type="entry name" value="Phosphotyrosine protein phosphatases I"/>
    <property type="match status" value="1"/>
</dbReference>
<dbReference type="InterPro" id="IPR036196">
    <property type="entry name" value="Ptyr_pPase_sf"/>
</dbReference>
<dbReference type="VEuPathDB" id="VectorBase:GBRI015722"/>
<dbReference type="AlphaFoldDB" id="A0A1A9WDL4"/>
<feature type="domain" description="Phosphotyrosine protein phosphatase I" evidence="7">
    <location>
        <begin position="1"/>
        <end position="157"/>
    </location>
</feature>
<dbReference type="PANTHER" id="PTHR11717:SF29">
    <property type="entry name" value="ACID PHOSPHATASE"/>
    <property type="match status" value="1"/>
</dbReference>
<feature type="active site" description="Nucleophile" evidence="6">
    <location>
        <position position="7"/>
    </location>
</feature>
<reference evidence="8" key="2">
    <citation type="submission" date="2020-05" db="UniProtKB">
        <authorList>
            <consortium name="EnsemblMetazoa"/>
        </authorList>
    </citation>
    <scope>IDENTIFICATION</scope>
    <source>
        <strain evidence="8">IAEA</strain>
    </source>
</reference>
<name>A0A1A9WDL4_9MUSC</name>
<accession>A0A1A9WDL4</accession>
<organism evidence="8 9">
    <name type="scientific">Glossina brevipalpis</name>
    <dbReference type="NCBI Taxonomy" id="37001"/>
    <lineage>
        <taxon>Eukaryota</taxon>
        <taxon>Metazoa</taxon>
        <taxon>Ecdysozoa</taxon>
        <taxon>Arthropoda</taxon>
        <taxon>Hexapoda</taxon>
        <taxon>Insecta</taxon>
        <taxon>Pterygota</taxon>
        <taxon>Neoptera</taxon>
        <taxon>Endopterygota</taxon>
        <taxon>Diptera</taxon>
        <taxon>Brachycera</taxon>
        <taxon>Muscomorpha</taxon>
        <taxon>Hippoboscoidea</taxon>
        <taxon>Glossinidae</taxon>
        <taxon>Glossina</taxon>
    </lineage>
</organism>
<dbReference type="FunFam" id="3.40.50.2300:FF:000105">
    <property type="entry name" value="Low molecular weight phosphotyrosine protein"/>
    <property type="match status" value="1"/>
</dbReference>
<dbReference type="Pfam" id="PF01451">
    <property type="entry name" value="LMWPc"/>
    <property type="match status" value="1"/>
</dbReference>
<evidence type="ECO:0000256" key="4">
    <source>
        <dbReference type="ARBA" id="ARBA00022801"/>
    </source>
</evidence>
<dbReference type="InterPro" id="IPR017867">
    <property type="entry name" value="Tyr_phospatase_low_mol_wt"/>
</dbReference>
<evidence type="ECO:0000256" key="5">
    <source>
        <dbReference type="ARBA" id="ARBA00022912"/>
    </source>
</evidence>
<dbReference type="Proteomes" id="UP000091820">
    <property type="component" value="Unassembled WGS sequence"/>
</dbReference>
<dbReference type="Gene3D" id="3.40.50.2300">
    <property type="match status" value="1"/>
</dbReference>
<evidence type="ECO:0000259" key="7">
    <source>
        <dbReference type="SMART" id="SM00226"/>
    </source>
</evidence>
<dbReference type="EnsemblMetazoa" id="GBRI015722-RA">
    <property type="protein sequence ID" value="GBRI015722-PA"/>
    <property type="gene ID" value="GBRI015722"/>
</dbReference>
<protein>
    <recommendedName>
        <fullName evidence="7">Phosphotyrosine protein phosphatase I domain-containing protein</fullName>
    </recommendedName>
</protein>
<evidence type="ECO:0000256" key="1">
    <source>
        <dbReference type="ARBA" id="ARBA00004496"/>
    </source>
</evidence>